<keyword evidence="2" id="KW-0378">Hydrolase</keyword>
<gene>
    <name evidence="5" type="ORF">E4U56_007185</name>
    <name evidence="4" type="ORF">E4U57_001437</name>
</gene>
<dbReference type="OrthoDB" id="428260at2759"/>
<dbReference type="InterPro" id="IPR050789">
    <property type="entry name" value="Diverse_Enzym_Activities"/>
</dbReference>
<dbReference type="Pfam" id="PF00144">
    <property type="entry name" value="Beta-lactamase"/>
    <property type="match status" value="1"/>
</dbReference>
<reference evidence="5 6" key="1">
    <citation type="journal article" date="2020" name="bioRxiv">
        <title>Whole genome comparisons of ergot fungi reveals the divergence and evolution of species within the genus Claviceps are the result of varying mechanisms driving genome evolution and host range expansion.</title>
        <authorList>
            <person name="Wyka S.A."/>
            <person name="Mondo S.J."/>
            <person name="Liu M."/>
            <person name="Dettman J."/>
            <person name="Nalam V."/>
            <person name="Broders K.D."/>
        </authorList>
    </citation>
    <scope>NUCLEOTIDE SEQUENCE</scope>
    <source>
        <strain evidence="5">CCC 1102</strain>
        <strain evidence="4 6">LM583</strain>
    </source>
</reference>
<evidence type="ECO:0000256" key="1">
    <source>
        <dbReference type="ARBA" id="ARBA00009009"/>
    </source>
</evidence>
<dbReference type="Proteomes" id="UP000784919">
    <property type="component" value="Unassembled WGS sequence"/>
</dbReference>
<dbReference type="InterPro" id="IPR001466">
    <property type="entry name" value="Beta-lactam-related"/>
</dbReference>
<proteinExistence type="inferred from homology"/>
<protein>
    <recommendedName>
        <fullName evidence="3">Beta-lactamase-related domain-containing protein</fullName>
    </recommendedName>
</protein>
<accession>A0A9P7MWB2</accession>
<dbReference type="AlphaFoldDB" id="A0A9P7MWB2"/>
<dbReference type="EMBL" id="SRPR01000151">
    <property type="protein sequence ID" value="KAG5958296.1"/>
    <property type="molecule type" value="Genomic_DNA"/>
</dbReference>
<keyword evidence="6" id="KW-1185">Reference proteome</keyword>
<dbReference type="InterPro" id="IPR012338">
    <property type="entry name" value="Beta-lactam/transpept-like"/>
</dbReference>
<dbReference type="GO" id="GO:0016787">
    <property type="term" value="F:hydrolase activity"/>
    <property type="evidence" value="ECO:0007669"/>
    <property type="project" value="UniProtKB-KW"/>
</dbReference>
<feature type="domain" description="Beta-lactamase-related" evidence="3">
    <location>
        <begin position="19"/>
        <end position="389"/>
    </location>
</feature>
<evidence type="ECO:0000313" key="6">
    <source>
        <dbReference type="Proteomes" id="UP000742024"/>
    </source>
</evidence>
<organism evidence="5 7">
    <name type="scientific">Claviceps arundinis</name>
    <dbReference type="NCBI Taxonomy" id="1623583"/>
    <lineage>
        <taxon>Eukaryota</taxon>
        <taxon>Fungi</taxon>
        <taxon>Dikarya</taxon>
        <taxon>Ascomycota</taxon>
        <taxon>Pezizomycotina</taxon>
        <taxon>Sordariomycetes</taxon>
        <taxon>Hypocreomycetidae</taxon>
        <taxon>Hypocreales</taxon>
        <taxon>Clavicipitaceae</taxon>
        <taxon>Claviceps</taxon>
    </lineage>
</organism>
<evidence type="ECO:0000313" key="7">
    <source>
        <dbReference type="Proteomes" id="UP000784919"/>
    </source>
</evidence>
<dbReference type="SUPFAM" id="SSF56601">
    <property type="entry name" value="beta-lactamase/transpeptidase-like"/>
    <property type="match status" value="1"/>
</dbReference>
<dbReference type="Proteomes" id="UP000742024">
    <property type="component" value="Unassembled WGS sequence"/>
</dbReference>
<dbReference type="Gene3D" id="3.40.710.10">
    <property type="entry name" value="DD-peptidase/beta-lactamase superfamily"/>
    <property type="match status" value="1"/>
</dbReference>
<name>A0A9P7MWB2_9HYPO</name>
<comment type="similarity">
    <text evidence="1">Belongs to the class-A beta-lactamase family.</text>
</comment>
<dbReference type="PANTHER" id="PTHR43283:SF17">
    <property type="entry name" value="(LOVD), PUTATIVE (AFU_ORTHOLOGUE AFUA_5G00920)-RELATED"/>
    <property type="match status" value="1"/>
</dbReference>
<evidence type="ECO:0000256" key="2">
    <source>
        <dbReference type="ARBA" id="ARBA00022801"/>
    </source>
</evidence>
<evidence type="ECO:0000259" key="3">
    <source>
        <dbReference type="Pfam" id="PF00144"/>
    </source>
</evidence>
<evidence type="ECO:0000313" key="5">
    <source>
        <dbReference type="EMBL" id="KAG5970906.1"/>
    </source>
</evidence>
<dbReference type="EMBL" id="SRPS01000066">
    <property type="protein sequence ID" value="KAG5970906.1"/>
    <property type="molecule type" value="Genomic_DNA"/>
</dbReference>
<dbReference type="PANTHER" id="PTHR43283">
    <property type="entry name" value="BETA-LACTAMASE-RELATED"/>
    <property type="match status" value="1"/>
</dbReference>
<comment type="caution">
    <text evidence="5">The sequence shown here is derived from an EMBL/GenBank/DDBJ whole genome shotgun (WGS) entry which is preliminary data.</text>
</comment>
<sequence length="411" mass="45653">MSRLDDILRRYTLDGEETAGKITGAAFVVTDKNGTIYTDSAGRLDLDPKSGPWTDKTLTWAASLTKLVTTVAIMQLVEKHRLSLDQDVRPLVPELQDARILRRFDEHDKPIYEVNNQPITLRQLLTHTSGASYEFSDSVLTKWARTMPDRDLSRIQWSRREITNPLRFGPGEAWSYSAGLDWAGLLLETVTGTSLGQYMQANIFDRLGMTDTGFWPDHIPHAAARTAADTKRRTDFTLEPASSPTPEKHDLESGGAGLFTTAADFVCLLQAFLRATQNGTPYGSSIISAQTAREMLTPQLDEAQVRSLHRKIYNPSAHATFAPEFEVGQPLNYGLGGMLNTHDVPRKRRAGSIAWSGILNSRWWLDPKTGIAAVLIVNVQPNGDPVAAKLYDELERAVYAHVVGGRVRSYM</sequence>
<evidence type="ECO:0000313" key="4">
    <source>
        <dbReference type="EMBL" id="KAG5958296.1"/>
    </source>
</evidence>